<reference evidence="2 3" key="1">
    <citation type="journal article" date="2017" name="Gigascience">
        <title>Genome sequence of the small brown planthopper, Laodelphax striatellus.</title>
        <authorList>
            <person name="Zhu J."/>
            <person name="Jiang F."/>
            <person name="Wang X."/>
            <person name="Yang P."/>
            <person name="Bao Y."/>
            <person name="Zhao W."/>
            <person name="Wang W."/>
            <person name="Lu H."/>
            <person name="Wang Q."/>
            <person name="Cui N."/>
            <person name="Li J."/>
            <person name="Chen X."/>
            <person name="Luo L."/>
            <person name="Yu J."/>
            <person name="Kang L."/>
            <person name="Cui F."/>
        </authorList>
    </citation>
    <scope>NUCLEOTIDE SEQUENCE [LARGE SCALE GENOMIC DNA]</scope>
    <source>
        <strain evidence="2">Lst14</strain>
    </source>
</reference>
<name>A0A482XM50_LAOST</name>
<dbReference type="AlphaFoldDB" id="A0A482XM50"/>
<sequence length="621" mass="72230">MDIEIEDCDSVSEDEPVSELKTRKRKTTGRLKDASKRIRNQTLTTGDPCNCKRFKCFEVISAEERDVIIKELNLLPSFDAQNSHLSGLISIHEVLRRRPRLDQVEASGNDSSYSYKVRVKREGKVTEIPVCHKGFISIHGITNRRTISLKYALATTGQAPIDGRGKHSNRPHKIKIETFNKVCDHIRSFKSRKAHYSLHDSSKIYLDEDLNVKKMYDLYIQDNQQFKVSYEKYREIFNNNFNIGFGYPRSDTCSQCDEYKAKLKQIELEFSQPGVSDETLQKLTQEKNELQVVNNVHLRKAEKFYDMKRQARKISRKDRELMCITMDFQKNLPLPNLSTNDVYYRRQLSFYMFNIHELPSRKSFFFTYDETIAKKGSNDVASMLYYYLTNLMQPGIRHLKIFCDSCGGQNKNYCVLKFAYTVVHHLNLLDSVNIIYPVRGHSYLECDKNMALINCKSPCEIPEDWRDEIRKARSKPEPFVVIDCPQDMFLSWNEHLKPYFSTNCPFFTRPIRVFQVSREKPGMFLHKDSFSGGFTESKIFGRKQGKQLKKKLEARNVAPAYNGQMQPQPMYGRPLPVSEGKKEDLNHLKKFCGPAGKLFIEKVTSYSVEESDPSESENENE</sequence>
<feature type="compositionally biased region" description="Acidic residues" evidence="1">
    <location>
        <begin position="1"/>
        <end position="17"/>
    </location>
</feature>
<protein>
    <submittedName>
        <fullName evidence="2">Uncharacterized protein</fullName>
    </submittedName>
</protein>
<dbReference type="EMBL" id="QKKF02005135">
    <property type="protein sequence ID" value="RZF46996.1"/>
    <property type="molecule type" value="Genomic_DNA"/>
</dbReference>
<dbReference type="OrthoDB" id="6745909at2759"/>
<organism evidence="2 3">
    <name type="scientific">Laodelphax striatellus</name>
    <name type="common">Small brown planthopper</name>
    <name type="synonym">Delphax striatella</name>
    <dbReference type="NCBI Taxonomy" id="195883"/>
    <lineage>
        <taxon>Eukaryota</taxon>
        <taxon>Metazoa</taxon>
        <taxon>Ecdysozoa</taxon>
        <taxon>Arthropoda</taxon>
        <taxon>Hexapoda</taxon>
        <taxon>Insecta</taxon>
        <taxon>Pterygota</taxon>
        <taxon>Neoptera</taxon>
        <taxon>Paraneoptera</taxon>
        <taxon>Hemiptera</taxon>
        <taxon>Auchenorrhyncha</taxon>
        <taxon>Fulgoroidea</taxon>
        <taxon>Delphacidae</taxon>
        <taxon>Criomorphinae</taxon>
        <taxon>Laodelphax</taxon>
    </lineage>
</organism>
<evidence type="ECO:0000256" key="1">
    <source>
        <dbReference type="SAM" id="MobiDB-lite"/>
    </source>
</evidence>
<evidence type="ECO:0000313" key="2">
    <source>
        <dbReference type="EMBL" id="RZF46996.1"/>
    </source>
</evidence>
<accession>A0A482XM50</accession>
<proteinExistence type="predicted"/>
<dbReference type="PANTHER" id="PTHR10773">
    <property type="entry name" value="DNA-DIRECTED RNA POLYMERASES I, II, AND III SUBUNIT RPABC2"/>
    <property type="match status" value="1"/>
</dbReference>
<dbReference type="PANTHER" id="PTHR10773:SF19">
    <property type="match status" value="1"/>
</dbReference>
<dbReference type="InParanoid" id="A0A482XM50"/>
<dbReference type="Proteomes" id="UP000291343">
    <property type="component" value="Unassembled WGS sequence"/>
</dbReference>
<dbReference type="STRING" id="195883.A0A482XM50"/>
<evidence type="ECO:0000313" key="3">
    <source>
        <dbReference type="Proteomes" id="UP000291343"/>
    </source>
</evidence>
<feature type="region of interest" description="Disordered" evidence="1">
    <location>
        <begin position="1"/>
        <end position="31"/>
    </location>
</feature>
<gene>
    <name evidence="2" type="ORF">LSTR_LSTR011859</name>
</gene>
<comment type="caution">
    <text evidence="2">The sequence shown here is derived from an EMBL/GenBank/DDBJ whole genome shotgun (WGS) entry which is preliminary data.</text>
</comment>
<keyword evidence="3" id="KW-1185">Reference proteome</keyword>